<proteinExistence type="predicted"/>
<dbReference type="Proteomes" id="UP000887579">
    <property type="component" value="Unplaced"/>
</dbReference>
<protein>
    <submittedName>
        <fullName evidence="2">Uncharacterized protein</fullName>
    </submittedName>
</protein>
<dbReference type="WBParaSite" id="ES5_v2.g14545.t1">
    <property type="protein sequence ID" value="ES5_v2.g14545.t1"/>
    <property type="gene ID" value="ES5_v2.g14545"/>
</dbReference>
<organism evidence="1 2">
    <name type="scientific">Panagrolaimus sp. ES5</name>
    <dbReference type="NCBI Taxonomy" id="591445"/>
    <lineage>
        <taxon>Eukaryota</taxon>
        <taxon>Metazoa</taxon>
        <taxon>Ecdysozoa</taxon>
        <taxon>Nematoda</taxon>
        <taxon>Chromadorea</taxon>
        <taxon>Rhabditida</taxon>
        <taxon>Tylenchina</taxon>
        <taxon>Panagrolaimomorpha</taxon>
        <taxon>Panagrolaimoidea</taxon>
        <taxon>Panagrolaimidae</taxon>
        <taxon>Panagrolaimus</taxon>
    </lineage>
</organism>
<evidence type="ECO:0000313" key="1">
    <source>
        <dbReference type="Proteomes" id="UP000887579"/>
    </source>
</evidence>
<sequence>MMATKKDSLFFKDKQKSFLSDNSSTDNDNHQFSNLNLNQNFKCSDILSSSLTVHSYSKSNNDNKNLDYAVDREATAELWNIDNSLKTSSEYSKQYAEAEKQLHRWRNKNNPLNAVQNINNSTLSLHIAAYENSVEDGDGGDTVSVDKNVEKETGYSNPFDISKLQRKKNEAEKPEISEFHASEKLYNPNELIPPTESTIIQESFADRDLMNAEFYQKASKILDLLSPHFTTIVSFEKIFHTLSLHITAYENSVENGDGGDTVSVDKNVEKDSGYSNSFDISKLQRKKNETEKPEISEFHASKKLFNPNKLIPPTKSTIIQESFADRNLINPEFYQKASKILDLLSPHFTTIVSFEKIFQNFYGIEIDAILKDYCCSFDMKKKFYASFPNIKIEYFGRGIFISSNVKPAENGSERMLSIYEAMELLRNDKKESNTSVADLKKKFYQR</sequence>
<name>A0AC34FC77_9BILA</name>
<reference evidence="2" key="1">
    <citation type="submission" date="2022-11" db="UniProtKB">
        <authorList>
            <consortium name="WormBaseParasite"/>
        </authorList>
    </citation>
    <scope>IDENTIFICATION</scope>
</reference>
<accession>A0AC34FC77</accession>
<evidence type="ECO:0000313" key="2">
    <source>
        <dbReference type="WBParaSite" id="ES5_v2.g14545.t1"/>
    </source>
</evidence>